<reference evidence="1 2" key="1">
    <citation type="submission" date="2017-10" db="EMBL/GenBank/DDBJ databases">
        <title>Extensive intraspecific genome diversity in a model arbuscular mycorrhizal fungus.</title>
        <authorList>
            <person name="Chen E.C.H."/>
            <person name="Morin E."/>
            <person name="Baudet D."/>
            <person name="Noel J."/>
            <person name="Ndikumana S."/>
            <person name="Charron P."/>
            <person name="St-Onge C."/>
            <person name="Giorgi J."/>
            <person name="Grigoriev I.V."/>
            <person name="Roux C."/>
            <person name="Martin F.M."/>
            <person name="Corradi N."/>
        </authorList>
    </citation>
    <scope>NUCLEOTIDE SEQUENCE [LARGE SCALE GENOMIC DNA]</scope>
    <source>
        <strain evidence="1 2">A1</strain>
    </source>
</reference>
<dbReference type="InterPro" id="IPR012337">
    <property type="entry name" value="RNaseH-like_sf"/>
</dbReference>
<gene>
    <name evidence="1" type="ORF">RhiirA1_448992</name>
</gene>
<evidence type="ECO:0008006" key="3">
    <source>
        <dbReference type="Google" id="ProtNLM"/>
    </source>
</evidence>
<dbReference type="VEuPathDB" id="FungiDB:RhiirA1_448992"/>
<evidence type="ECO:0000313" key="1">
    <source>
        <dbReference type="EMBL" id="PKC75245.1"/>
    </source>
</evidence>
<dbReference type="AlphaFoldDB" id="A0A2N0SI57"/>
<dbReference type="SUPFAM" id="SSF53098">
    <property type="entry name" value="Ribonuclease H-like"/>
    <property type="match status" value="1"/>
</dbReference>
<reference evidence="1 2" key="2">
    <citation type="submission" date="2017-10" db="EMBL/GenBank/DDBJ databases">
        <title>Genome analyses suggest a sexual origin of heterokaryosis in a supposedly ancient asexual fungus.</title>
        <authorList>
            <person name="Corradi N."/>
            <person name="Sedzielewska K."/>
            <person name="Noel J."/>
            <person name="Charron P."/>
            <person name="Farinelli L."/>
            <person name="Marton T."/>
            <person name="Kruger M."/>
            <person name="Pelin A."/>
            <person name="Brachmann A."/>
            <person name="Corradi N."/>
        </authorList>
    </citation>
    <scope>NUCLEOTIDE SEQUENCE [LARGE SCALE GENOMIC DNA]</scope>
    <source>
        <strain evidence="1 2">A1</strain>
    </source>
</reference>
<protein>
    <recommendedName>
        <fullName evidence="3">HAT C-terminal dimerisation domain-containing protein</fullName>
    </recommendedName>
</protein>
<proteinExistence type="predicted"/>
<sequence>MLPATDQSIGNLMPNLEGWMKIKDTLIIFEPLEKATVLLSAFSYPTISDIRFLFLGIQQHLDDYIGKEGFSQSEVVSSILEKLNREESTNAVNAIKSHFAEYNVSPLLISLLNTNQETVSNCEYFHQLKRKWLAISDSQTERSVRRSRSSEIYEKLNRWCKISKYYTKLRLNKFPDVVKGTFSRISSIWSNGTRLFVYPSYSVLYEQAFSVASNTITCTRNKMLPETARALLYSKIIFDKKLIVRV</sequence>
<dbReference type="EMBL" id="LLXH01000027">
    <property type="protein sequence ID" value="PKC75245.1"/>
    <property type="molecule type" value="Genomic_DNA"/>
</dbReference>
<name>A0A2N0SI57_9GLOM</name>
<accession>A0A2N0SI57</accession>
<comment type="caution">
    <text evidence="1">The sequence shown here is derived from an EMBL/GenBank/DDBJ whole genome shotgun (WGS) entry which is preliminary data.</text>
</comment>
<organism evidence="1 2">
    <name type="scientific">Rhizophagus irregularis</name>
    <dbReference type="NCBI Taxonomy" id="588596"/>
    <lineage>
        <taxon>Eukaryota</taxon>
        <taxon>Fungi</taxon>
        <taxon>Fungi incertae sedis</taxon>
        <taxon>Mucoromycota</taxon>
        <taxon>Glomeromycotina</taxon>
        <taxon>Glomeromycetes</taxon>
        <taxon>Glomerales</taxon>
        <taxon>Glomeraceae</taxon>
        <taxon>Rhizophagus</taxon>
    </lineage>
</organism>
<evidence type="ECO:0000313" key="2">
    <source>
        <dbReference type="Proteomes" id="UP000232688"/>
    </source>
</evidence>
<dbReference type="Proteomes" id="UP000232688">
    <property type="component" value="Unassembled WGS sequence"/>
</dbReference>